<name>A0A4S4C5Y6_9BACL</name>
<dbReference type="Proteomes" id="UP000310636">
    <property type="component" value="Unassembled WGS sequence"/>
</dbReference>
<dbReference type="RefSeq" id="WP_136368924.1">
    <property type="nucleotide sequence ID" value="NZ_SSOB01000006.1"/>
</dbReference>
<evidence type="ECO:0000313" key="1">
    <source>
        <dbReference type="EMBL" id="THF82663.1"/>
    </source>
</evidence>
<proteinExistence type="predicted"/>
<accession>A0A4S4C5Y6</accession>
<sequence length="168" mass="19508">MSANGIVSGNFYFIEDNYFADFPDPQLMSNKDLAGDQERNRPCFYSLKDEATDLYWMIPISSQIDKFQRHYDKKLKKYGDVDTLVFGFVLGKKKAFLIQNMFPVTRDYIKNEYIDRATAQPVRIKASLQEELLRKAAEKNESKRDKANSVNLSSRFGDERLVSEYSSL</sequence>
<comment type="caution">
    <text evidence="1">The sequence shown here is derived from an EMBL/GenBank/DDBJ whole genome shotgun (WGS) entry which is preliminary data.</text>
</comment>
<reference evidence="1 2" key="1">
    <citation type="submission" date="2019-04" db="EMBL/GenBank/DDBJ databases">
        <title>Cohnella sp. nov. isolated from preserved vegetables.</title>
        <authorList>
            <person name="Lin S.-Y."/>
            <person name="Hung M.-H."/>
            <person name="Young C.-C."/>
        </authorList>
    </citation>
    <scope>NUCLEOTIDE SEQUENCE [LARGE SCALE GENOMIC DNA]</scope>
    <source>
        <strain evidence="1 2">CC-MHH1044</strain>
    </source>
</reference>
<gene>
    <name evidence="1" type="ORF">E6C55_06230</name>
</gene>
<organism evidence="1 2">
    <name type="scientific">Cohnella fermenti</name>
    <dbReference type="NCBI Taxonomy" id="2565925"/>
    <lineage>
        <taxon>Bacteria</taxon>
        <taxon>Bacillati</taxon>
        <taxon>Bacillota</taxon>
        <taxon>Bacilli</taxon>
        <taxon>Bacillales</taxon>
        <taxon>Paenibacillaceae</taxon>
        <taxon>Cohnella</taxon>
    </lineage>
</organism>
<dbReference type="CDD" id="cd17492">
    <property type="entry name" value="toxin_CptN"/>
    <property type="match status" value="1"/>
</dbReference>
<dbReference type="OrthoDB" id="1682300at2"/>
<dbReference type="Gene3D" id="3.10.129.130">
    <property type="match status" value="1"/>
</dbReference>
<protein>
    <submittedName>
        <fullName evidence="1">Uncharacterized protein</fullName>
    </submittedName>
</protein>
<keyword evidence="2" id="KW-1185">Reference proteome</keyword>
<dbReference type="InterPro" id="IPR058108">
    <property type="entry name" value="CptIN-like"/>
</dbReference>
<dbReference type="InterPro" id="IPR053735">
    <property type="entry name" value="Type_III_TA_endoRNase"/>
</dbReference>
<dbReference type="NCBIfam" id="NF047359">
    <property type="entry name" value="CptIN"/>
    <property type="match status" value="1"/>
</dbReference>
<evidence type="ECO:0000313" key="2">
    <source>
        <dbReference type="Proteomes" id="UP000310636"/>
    </source>
</evidence>
<dbReference type="AlphaFoldDB" id="A0A4S4C5Y6"/>
<dbReference type="EMBL" id="SSOB01000006">
    <property type="protein sequence ID" value="THF82663.1"/>
    <property type="molecule type" value="Genomic_DNA"/>
</dbReference>